<evidence type="ECO:0000313" key="3">
    <source>
        <dbReference type="Proteomes" id="UP000199584"/>
    </source>
</evidence>
<sequence>MLGYWRSHYEYQVWLVSKLKSLILEHESQMSFYADLIEKVYVLDLDPLKDVISSLYSNFGRPANNQPESLPLPRFDRHQVKSV</sequence>
<name>A0A1I6EAL8_9FIRM</name>
<feature type="compositionally biased region" description="Basic and acidic residues" evidence="1">
    <location>
        <begin position="74"/>
        <end position="83"/>
    </location>
</feature>
<accession>A0A1I6EAL8</accession>
<dbReference type="RefSeq" id="WP_131820664.1">
    <property type="nucleotide sequence ID" value="NZ_FOYM01000032.1"/>
</dbReference>
<gene>
    <name evidence="2" type="ORF">SAMN05660706_13241</name>
</gene>
<dbReference type="STRING" id="39060.SAMN05660706_13241"/>
<organism evidence="2 3">
    <name type="scientific">Desulfoscipio geothermicus DSM 3669</name>
    <dbReference type="NCBI Taxonomy" id="1121426"/>
    <lineage>
        <taxon>Bacteria</taxon>
        <taxon>Bacillati</taxon>
        <taxon>Bacillota</taxon>
        <taxon>Clostridia</taxon>
        <taxon>Eubacteriales</taxon>
        <taxon>Desulfallaceae</taxon>
        <taxon>Desulfoscipio</taxon>
    </lineage>
</organism>
<protein>
    <submittedName>
        <fullName evidence="2">Uncharacterized protein</fullName>
    </submittedName>
</protein>
<evidence type="ECO:0000256" key="1">
    <source>
        <dbReference type="SAM" id="MobiDB-lite"/>
    </source>
</evidence>
<dbReference type="EMBL" id="FOYM01000032">
    <property type="protein sequence ID" value="SFR14621.1"/>
    <property type="molecule type" value="Genomic_DNA"/>
</dbReference>
<proteinExistence type="predicted"/>
<dbReference type="AlphaFoldDB" id="A0A1I6EAL8"/>
<reference evidence="3" key="1">
    <citation type="submission" date="2016-10" db="EMBL/GenBank/DDBJ databases">
        <authorList>
            <person name="Varghese N."/>
            <person name="Submissions S."/>
        </authorList>
    </citation>
    <scope>NUCLEOTIDE SEQUENCE [LARGE SCALE GENOMIC DNA]</scope>
    <source>
        <strain evidence="3">DSM 3669</strain>
    </source>
</reference>
<feature type="region of interest" description="Disordered" evidence="1">
    <location>
        <begin position="61"/>
        <end position="83"/>
    </location>
</feature>
<keyword evidence="3" id="KW-1185">Reference proteome</keyword>
<dbReference type="Proteomes" id="UP000199584">
    <property type="component" value="Unassembled WGS sequence"/>
</dbReference>
<dbReference type="OrthoDB" id="5751230at2"/>
<evidence type="ECO:0000313" key="2">
    <source>
        <dbReference type="EMBL" id="SFR14621.1"/>
    </source>
</evidence>